<feature type="region of interest" description="Disordered" evidence="6">
    <location>
        <begin position="259"/>
        <end position="346"/>
    </location>
</feature>
<evidence type="ECO:0000256" key="2">
    <source>
        <dbReference type="ARBA" id="ARBA00022692"/>
    </source>
</evidence>
<sequence length="346" mass="38602">MRFVARKIQRTRIELDDYLCVLALLFGLCLTGYTIHDITFGHLGSTNVSNYYGALEQQYKSQLVGQLLWVTSVTLVRASVISLYIRIFQTPAFRTRCYGVQTFNVAYCVAIILACCLICRPFSYNWDRTIRGTCGDQKSLDLAIAVLNLLLDVTTVGLPMPVLWRLQMATSKKVIVSGILSMGIIICIITLIRLKVTTEINSPDAQVQWRLIALLADLEVLLGVINACLPVMKPALKKLGAADFSAILLTWNSSWTVGKRSHTSRSHHNRSMSSKDKRGSELCPQIDRKGGYQMSSYGSPNDEEIALSATPRSPPQVLSKHYVRSKQWDDGSSGSRDVDRNYAITE</sequence>
<feature type="domain" description="Rhodopsin" evidence="8">
    <location>
        <begin position="1"/>
        <end position="238"/>
    </location>
</feature>
<dbReference type="Pfam" id="PF20684">
    <property type="entry name" value="Fung_rhodopsin"/>
    <property type="match status" value="1"/>
</dbReference>
<comment type="caution">
    <text evidence="9">The sequence shown here is derived from an EMBL/GenBank/DDBJ whole genome shotgun (WGS) entry which is preliminary data.</text>
</comment>
<feature type="compositionally biased region" description="Basic and acidic residues" evidence="6">
    <location>
        <begin position="273"/>
        <end position="290"/>
    </location>
</feature>
<dbReference type="EMBL" id="JBEFKJ010000017">
    <property type="protein sequence ID" value="KAL2041589.1"/>
    <property type="molecule type" value="Genomic_DNA"/>
</dbReference>
<evidence type="ECO:0000256" key="6">
    <source>
        <dbReference type="SAM" id="MobiDB-lite"/>
    </source>
</evidence>
<feature type="transmembrane region" description="Helical" evidence="7">
    <location>
        <begin position="21"/>
        <end position="43"/>
    </location>
</feature>
<feature type="transmembrane region" description="Helical" evidence="7">
    <location>
        <begin position="63"/>
        <end position="85"/>
    </location>
</feature>
<dbReference type="PANTHER" id="PTHR33048">
    <property type="entry name" value="PTH11-LIKE INTEGRAL MEMBRANE PROTEIN (AFU_ORTHOLOGUE AFUA_5G11245)"/>
    <property type="match status" value="1"/>
</dbReference>
<feature type="compositionally biased region" description="Basic residues" evidence="6">
    <location>
        <begin position="259"/>
        <end position="270"/>
    </location>
</feature>
<evidence type="ECO:0000313" key="10">
    <source>
        <dbReference type="Proteomes" id="UP001590950"/>
    </source>
</evidence>
<feature type="transmembrane region" description="Helical" evidence="7">
    <location>
        <begin position="143"/>
        <end position="162"/>
    </location>
</feature>
<keyword evidence="2 7" id="KW-0812">Transmembrane</keyword>
<dbReference type="InterPro" id="IPR049326">
    <property type="entry name" value="Rhodopsin_dom_fungi"/>
</dbReference>
<evidence type="ECO:0000256" key="7">
    <source>
        <dbReference type="SAM" id="Phobius"/>
    </source>
</evidence>
<dbReference type="InterPro" id="IPR052337">
    <property type="entry name" value="SAT4-like"/>
</dbReference>
<keyword evidence="10" id="KW-1185">Reference proteome</keyword>
<feature type="transmembrane region" description="Helical" evidence="7">
    <location>
        <begin position="208"/>
        <end position="229"/>
    </location>
</feature>
<comment type="subcellular location">
    <subcellularLocation>
        <location evidence="1">Membrane</location>
        <topology evidence="1">Multi-pass membrane protein</topology>
    </subcellularLocation>
</comment>
<dbReference type="PANTHER" id="PTHR33048:SF57">
    <property type="entry name" value="INTEGRAL MEMBRANE PROTEIN-RELATED"/>
    <property type="match status" value="1"/>
</dbReference>
<evidence type="ECO:0000256" key="1">
    <source>
        <dbReference type="ARBA" id="ARBA00004141"/>
    </source>
</evidence>
<reference evidence="9 10" key="1">
    <citation type="submission" date="2024-09" db="EMBL/GenBank/DDBJ databases">
        <title>Rethinking Asexuality: The Enigmatic Case of Functional Sexual Genes in Lepraria (Stereocaulaceae).</title>
        <authorList>
            <person name="Doellman M."/>
            <person name="Sun Y."/>
            <person name="Barcenas-Pena A."/>
            <person name="Lumbsch H.T."/>
            <person name="Grewe F."/>
        </authorList>
    </citation>
    <scope>NUCLEOTIDE SEQUENCE [LARGE SCALE GENOMIC DNA]</scope>
    <source>
        <strain evidence="9 10">Mercado 3170</strain>
    </source>
</reference>
<keyword evidence="3 7" id="KW-1133">Transmembrane helix</keyword>
<dbReference type="Proteomes" id="UP001590950">
    <property type="component" value="Unassembled WGS sequence"/>
</dbReference>
<feature type="transmembrane region" description="Helical" evidence="7">
    <location>
        <begin position="105"/>
        <end position="123"/>
    </location>
</feature>
<comment type="similarity">
    <text evidence="5">Belongs to the SAT4 family.</text>
</comment>
<protein>
    <recommendedName>
        <fullName evidence="8">Rhodopsin domain-containing protein</fullName>
    </recommendedName>
</protein>
<accession>A0ABR4A7W1</accession>
<name>A0ABR4A7W1_9LECA</name>
<evidence type="ECO:0000259" key="8">
    <source>
        <dbReference type="Pfam" id="PF20684"/>
    </source>
</evidence>
<evidence type="ECO:0000256" key="5">
    <source>
        <dbReference type="ARBA" id="ARBA00038359"/>
    </source>
</evidence>
<gene>
    <name evidence="9" type="ORF">N7G274_005971</name>
</gene>
<proteinExistence type="inferred from homology"/>
<evidence type="ECO:0000256" key="3">
    <source>
        <dbReference type="ARBA" id="ARBA00022989"/>
    </source>
</evidence>
<evidence type="ECO:0000313" key="9">
    <source>
        <dbReference type="EMBL" id="KAL2041589.1"/>
    </source>
</evidence>
<evidence type="ECO:0000256" key="4">
    <source>
        <dbReference type="ARBA" id="ARBA00023136"/>
    </source>
</evidence>
<keyword evidence="4 7" id="KW-0472">Membrane</keyword>
<organism evidence="9 10">
    <name type="scientific">Stereocaulon virgatum</name>
    <dbReference type="NCBI Taxonomy" id="373712"/>
    <lineage>
        <taxon>Eukaryota</taxon>
        <taxon>Fungi</taxon>
        <taxon>Dikarya</taxon>
        <taxon>Ascomycota</taxon>
        <taxon>Pezizomycotina</taxon>
        <taxon>Lecanoromycetes</taxon>
        <taxon>OSLEUM clade</taxon>
        <taxon>Lecanoromycetidae</taxon>
        <taxon>Lecanorales</taxon>
        <taxon>Lecanorineae</taxon>
        <taxon>Stereocaulaceae</taxon>
        <taxon>Stereocaulon</taxon>
    </lineage>
</organism>
<feature type="transmembrane region" description="Helical" evidence="7">
    <location>
        <begin position="174"/>
        <end position="196"/>
    </location>
</feature>